<accession>A0A8S9J7D9</accession>
<evidence type="ECO:0000256" key="3">
    <source>
        <dbReference type="ARBA" id="ARBA00022777"/>
    </source>
</evidence>
<comment type="caution">
    <text evidence="8">The sequence shown here is derived from an EMBL/GenBank/DDBJ whole genome shotgun (WGS) entry which is preliminary data.</text>
</comment>
<feature type="domain" description="Protein kinase" evidence="7">
    <location>
        <begin position="51"/>
        <end position="315"/>
    </location>
</feature>
<dbReference type="Gene3D" id="1.10.510.10">
    <property type="entry name" value="Transferase(Phosphotransferase) domain 1"/>
    <property type="match status" value="2"/>
</dbReference>
<dbReference type="GO" id="GO:0005524">
    <property type="term" value="F:ATP binding"/>
    <property type="evidence" value="ECO:0007669"/>
    <property type="project" value="UniProtKB-UniRule"/>
</dbReference>
<dbReference type="Proteomes" id="UP000712281">
    <property type="component" value="Unassembled WGS sequence"/>
</dbReference>
<dbReference type="SUPFAM" id="SSF56112">
    <property type="entry name" value="Protein kinase-like (PK-like)"/>
    <property type="match status" value="2"/>
</dbReference>
<keyword evidence="4 5" id="KW-0067">ATP-binding</keyword>
<evidence type="ECO:0000313" key="8">
    <source>
        <dbReference type="EMBL" id="KAF2577453.1"/>
    </source>
</evidence>
<evidence type="ECO:0000256" key="2">
    <source>
        <dbReference type="ARBA" id="ARBA00022741"/>
    </source>
</evidence>
<dbReference type="PROSITE" id="PS50011">
    <property type="entry name" value="PROTEIN_KINASE_DOM"/>
    <property type="match status" value="2"/>
</dbReference>
<evidence type="ECO:0000259" key="7">
    <source>
        <dbReference type="PROSITE" id="PS50011"/>
    </source>
</evidence>
<feature type="region of interest" description="Disordered" evidence="6">
    <location>
        <begin position="1"/>
        <end position="41"/>
    </location>
</feature>
<feature type="compositionally biased region" description="Basic and acidic residues" evidence="6">
    <location>
        <begin position="260"/>
        <end position="272"/>
    </location>
</feature>
<dbReference type="PROSITE" id="PS00107">
    <property type="entry name" value="PROTEIN_KINASE_ATP"/>
    <property type="match status" value="1"/>
</dbReference>
<reference evidence="8" key="1">
    <citation type="submission" date="2019-12" db="EMBL/GenBank/DDBJ databases">
        <title>Genome sequencing and annotation of Brassica cretica.</title>
        <authorList>
            <person name="Studholme D.J."/>
            <person name="Sarris P.F."/>
        </authorList>
    </citation>
    <scope>NUCLEOTIDE SEQUENCE</scope>
    <source>
        <strain evidence="8">PFS-001/15</strain>
        <tissue evidence="8">Leaf</tissue>
    </source>
</reference>
<evidence type="ECO:0000256" key="5">
    <source>
        <dbReference type="PROSITE-ProRule" id="PRU10141"/>
    </source>
</evidence>
<feature type="compositionally biased region" description="Basic and acidic residues" evidence="6">
    <location>
        <begin position="1"/>
        <end position="14"/>
    </location>
</feature>
<dbReference type="GO" id="GO:0004672">
    <property type="term" value="F:protein kinase activity"/>
    <property type="evidence" value="ECO:0007669"/>
    <property type="project" value="InterPro"/>
</dbReference>
<sequence length="639" mass="72800">MKRSMSDSKESSRCDDDDNSYDSDGPHKKPKTEDDAVSSTKTSPFRERDLWVLTSFIGKGSYGSVHLAVRTTEGEEESLPEEMAIKTTEFSQASRLKNEAEFLNRLEDNPYIVSYYGNVTTHDKKTKKMVYNTILEYCHGQCLAKHIKLHKGIGLAEDNVKIFAMSILIGLKHIHEKKIIHCDIKPKNILLAAGEHHGFVAKISGFGKAMEKGSSEYGDGWGHVRGTTRFMSPELIGDKVLDYGADVWAFGCTRRKEKMKRSMSDSKESSRCDDDDNSYDSDGPHKKPKTEDDAVSSTKTSPFRERDLWVLTSFIGKGSYGSVHLAVRTTEGEEESLPEEMAIKTTEFSQASRLKNEAEFLNRLEDNPYIVSYYGNVTTHDKKTKKMVYNTILEYCHGQCLAKHIKLHKGIGLAEDNVKIFAMSILIGLKHIHEKKIIHCDIKPKNILLAAGEHHGFVAKISGFGKAMEKGSSEYGDGWGHVRGTTRFMSPELIGDKVLDYGADVWAFGCTVLEMLTGERVWAEHGELCCWEEWITLIGESDLVPYVPDSLSDEAKDFLSKCFKKDPSRRWTVDSLMNHPFVRWNNEYPEEEEEEEEEEIFEEEEEEENEIFEEEEEEEEAIEIEEEYPKEESEEEDQK</sequence>
<keyword evidence="3" id="KW-0418">Kinase</keyword>
<dbReference type="PANTHER" id="PTHR48011:SF53">
    <property type="entry name" value="PROTEIN KINASE SUPERFAMILY PROTEIN"/>
    <property type="match status" value="1"/>
</dbReference>
<feature type="compositionally biased region" description="Basic and acidic residues" evidence="6">
    <location>
        <begin position="282"/>
        <end position="292"/>
    </location>
</feature>
<dbReference type="PROSITE" id="PS00108">
    <property type="entry name" value="PROTEIN_KINASE_ST"/>
    <property type="match status" value="1"/>
</dbReference>
<evidence type="ECO:0000313" key="9">
    <source>
        <dbReference type="Proteomes" id="UP000712281"/>
    </source>
</evidence>
<dbReference type="GO" id="GO:0007165">
    <property type="term" value="P:signal transduction"/>
    <property type="evidence" value="ECO:0007669"/>
    <property type="project" value="TreeGrafter"/>
</dbReference>
<dbReference type="Pfam" id="PF00069">
    <property type="entry name" value="Pkinase"/>
    <property type="match status" value="2"/>
</dbReference>
<gene>
    <name evidence="8" type="ORF">F2Q68_00005372</name>
</gene>
<dbReference type="InterPro" id="IPR017441">
    <property type="entry name" value="Protein_kinase_ATP_BS"/>
</dbReference>
<evidence type="ECO:0000256" key="6">
    <source>
        <dbReference type="SAM" id="MobiDB-lite"/>
    </source>
</evidence>
<dbReference type="PANTHER" id="PTHR48011">
    <property type="entry name" value="CCR4-NOT TRANSCRIPTIONAL COMPLEX SUBUNIT CAF120-RELATED"/>
    <property type="match status" value="1"/>
</dbReference>
<dbReference type="InterPro" id="IPR000719">
    <property type="entry name" value="Prot_kinase_dom"/>
</dbReference>
<evidence type="ECO:0000256" key="4">
    <source>
        <dbReference type="ARBA" id="ARBA00022840"/>
    </source>
</evidence>
<feature type="region of interest" description="Disordered" evidence="6">
    <location>
        <begin position="584"/>
        <end position="639"/>
    </location>
</feature>
<dbReference type="SMART" id="SM00220">
    <property type="entry name" value="S_TKc"/>
    <property type="match status" value="2"/>
</dbReference>
<keyword evidence="2 5" id="KW-0547">Nucleotide-binding</keyword>
<feature type="domain" description="Protein kinase" evidence="7">
    <location>
        <begin position="309"/>
        <end position="582"/>
    </location>
</feature>
<name>A0A8S9J7D9_BRACR</name>
<dbReference type="CDD" id="cd06606">
    <property type="entry name" value="STKc_MAPKKK"/>
    <property type="match status" value="1"/>
</dbReference>
<organism evidence="8 9">
    <name type="scientific">Brassica cretica</name>
    <name type="common">Mustard</name>
    <dbReference type="NCBI Taxonomy" id="69181"/>
    <lineage>
        <taxon>Eukaryota</taxon>
        <taxon>Viridiplantae</taxon>
        <taxon>Streptophyta</taxon>
        <taxon>Embryophyta</taxon>
        <taxon>Tracheophyta</taxon>
        <taxon>Spermatophyta</taxon>
        <taxon>Magnoliopsida</taxon>
        <taxon>eudicotyledons</taxon>
        <taxon>Gunneridae</taxon>
        <taxon>Pentapetalae</taxon>
        <taxon>rosids</taxon>
        <taxon>malvids</taxon>
        <taxon>Brassicales</taxon>
        <taxon>Brassicaceae</taxon>
        <taxon>Brassiceae</taxon>
        <taxon>Brassica</taxon>
    </lineage>
</organism>
<dbReference type="EMBL" id="QGKW02001660">
    <property type="protein sequence ID" value="KAF2577453.1"/>
    <property type="molecule type" value="Genomic_DNA"/>
</dbReference>
<keyword evidence="1" id="KW-0808">Transferase</keyword>
<feature type="region of interest" description="Disordered" evidence="6">
    <location>
        <begin position="259"/>
        <end position="299"/>
    </location>
</feature>
<dbReference type="InterPro" id="IPR011009">
    <property type="entry name" value="Kinase-like_dom_sf"/>
</dbReference>
<evidence type="ECO:0000256" key="1">
    <source>
        <dbReference type="ARBA" id="ARBA00022679"/>
    </source>
</evidence>
<feature type="compositionally biased region" description="Basic and acidic residues" evidence="6">
    <location>
        <begin position="24"/>
        <end position="34"/>
    </location>
</feature>
<dbReference type="InterPro" id="IPR008271">
    <property type="entry name" value="Ser/Thr_kinase_AS"/>
</dbReference>
<dbReference type="AlphaFoldDB" id="A0A8S9J7D9"/>
<dbReference type="InterPro" id="IPR052751">
    <property type="entry name" value="Plant_MAPKKK"/>
</dbReference>
<proteinExistence type="predicted"/>
<feature type="compositionally biased region" description="Acidic residues" evidence="6">
    <location>
        <begin position="588"/>
        <end position="639"/>
    </location>
</feature>
<protein>
    <recommendedName>
        <fullName evidence="7">Protein kinase domain-containing protein</fullName>
    </recommendedName>
</protein>
<feature type="binding site" evidence="5">
    <location>
        <position position="344"/>
    </location>
    <ligand>
        <name>ATP</name>
        <dbReference type="ChEBI" id="CHEBI:30616"/>
    </ligand>
</feature>